<reference evidence="1 2" key="1">
    <citation type="journal article" date="2015" name="Nature">
        <title>rRNA introns, odd ribosomes, and small enigmatic genomes across a large radiation of phyla.</title>
        <authorList>
            <person name="Brown C.T."/>
            <person name="Hug L.A."/>
            <person name="Thomas B.C."/>
            <person name="Sharon I."/>
            <person name="Castelle C.J."/>
            <person name="Singh A."/>
            <person name="Wilkins M.J."/>
            <person name="Williams K.H."/>
            <person name="Banfield J.F."/>
        </authorList>
    </citation>
    <scope>NUCLEOTIDE SEQUENCE [LARGE SCALE GENOMIC DNA]</scope>
</reference>
<evidence type="ECO:0000313" key="2">
    <source>
        <dbReference type="Proteomes" id="UP000034224"/>
    </source>
</evidence>
<dbReference type="AlphaFoldDB" id="A0A0G1Z7X8"/>
<sequence length="105" mass="12550">MWKTPKEDTRYSWTTHSFGKMREYGISESRIKRIIRFPKRTEEGIVPDTVAVMQPAGTKRYQEIWVMYAVRKPKLRIITAWRYPGKSPERDPIPAEIIEEVRRLL</sequence>
<dbReference type="STRING" id="1618665.UY55_C0002G0142"/>
<dbReference type="Proteomes" id="UP000034224">
    <property type="component" value="Unassembled WGS sequence"/>
</dbReference>
<comment type="caution">
    <text evidence="1">The sequence shown here is derived from an EMBL/GenBank/DDBJ whole genome shotgun (WGS) entry which is preliminary data.</text>
</comment>
<protein>
    <recommendedName>
        <fullName evidence="3">DUF4258 domain-containing protein</fullName>
    </recommendedName>
</protein>
<accession>A0A0G1Z7X8</accession>
<evidence type="ECO:0008006" key="3">
    <source>
        <dbReference type="Google" id="ProtNLM"/>
    </source>
</evidence>
<name>A0A0G1Z7X8_9BACT</name>
<proteinExistence type="predicted"/>
<gene>
    <name evidence="1" type="ORF">UY55_C0002G0142</name>
</gene>
<organism evidence="1 2">
    <name type="scientific">Candidatus Jorgensenbacteria bacterium GW2011_GWB1_50_10</name>
    <dbReference type="NCBI Taxonomy" id="1618665"/>
    <lineage>
        <taxon>Bacteria</taxon>
        <taxon>Candidatus Joergenseniibacteriota</taxon>
    </lineage>
</organism>
<evidence type="ECO:0000313" key="1">
    <source>
        <dbReference type="EMBL" id="KKW15084.1"/>
    </source>
</evidence>
<dbReference type="EMBL" id="LCQK01000002">
    <property type="protein sequence ID" value="KKW15084.1"/>
    <property type="molecule type" value="Genomic_DNA"/>
</dbReference>